<dbReference type="EMBL" id="JBBWWQ010000016">
    <property type="protein sequence ID" value="KAK8926376.1"/>
    <property type="molecule type" value="Genomic_DNA"/>
</dbReference>
<gene>
    <name evidence="1" type="ORF">KSP39_PZI018420</name>
</gene>
<dbReference type="AlphaFoldDB" id="A0AAP0B3R8"/>
<reference evidence="1 2" key="1">
    <citation type="journal article" date="2022" name="Nat. Plants">
        <title>Genomes of leafy and leafless Platanthera orchids illuminate the evolution of mycoheterotrophy.</title>
        <authorList>
            <person name="Li M.H."/>
            <person name="Liu K.W."/>
            <person name="Li Z."/>
            <person name="Lu H.C."/>
            <person name="Ye Q.L."/>
            <person name="Zhang D."/>
            <person name="Wang J.Y."/>
            <person name="Li Y.F."/>
            <person name="Zhong Z.M."/>
            <person name="Liu X."/>
            <person name="Yu X."/>
            <person name="Liu D.K."/>
            <person name="Tu X.D."/>
            <person name="Liu B."/>
            <person name="Hao Y."/>
            <person name="Liao X.Y."/>
            <person name="Jiang Y.T."/>
            <person name="Sun W.H."/>
            <person name="Chen J."/>
            <person name="Chen Y.Q."/>
            <person name="Ai Y."/>
            <person name="Zhai J.W."/>
            <person name="Wu S.S."/>
            <person name="Zhou Z."/>
            <person name="Hsiao Y.Y."/>
            <person name="Wu W.L."/>
            <person name="Chen Y.Y."/>
            <person name="Lin Y.F."/>
            <person name="Hsu J.L."/>
            <person name="Li C.Y."/>
            <person name="Wang Z.W."/>
            <person name="Zhao X."/>
            <person name="Zhong W.Y."/>
            <person name="Ma X.K."/>
            <person name="Ma L."/>
            <person name="Huang J."/>
            <person name="Chen G.Z."/>
            <person name="Huang M.Z."/>
            <person name="Huang L."/>
            <person name="Peng D.H."/>
            <person name="Luo Y.B."/>
            <person name="Zou S.Q."/>
            <person name="Chen S.P."/>
            <person name="Lan S."/>
            <person name="Tsai W.C."/>
            <person name="Van de Peer Y."/>
            <person name="Liu Z.J."/>
        </authorList>
    </citation>
    <scope>NUCLEOTIDE SEQUENCE [LARGE SCALE GENOMIC DNA]</scope>
    <source>
        <strain evidence="1">Lor287</strain>
    </source>
</reference>
<evidence type="ECO:0000313" key="1">
    <source>
        <dbReference type="EMBL" id="KAK8926376.1"/>
    </source>
</evidence>
<dbReference type="Proteomes" id="UP001418222">
    <property type="component" value="Unassembled WGS sequence"/>
</dbReference>
<sequence length="104" mass="12069">MSFWVEVDKNLCSFMPQEDWVHPGRGGEELLFVHTSGGSGSVQVEVAKNLCLFAPKEDWFSSKWRWQRTFVHSRFRRTGFYPSGGDKELLFIHAKEALGPYIWT</sequence>
<protein>
    <submittedName>
        <fullName evidence="1">Uncharacterized protein</fullName>
    </submittedName>
</protein>
<evidence type="ECO:0000313" key="2">
    <source>
        <dbReference type="Proteomes" id="UP001418222"/>
    </source>
</evidence>
<keyword evidence="2" id="KW-1185">Reference proteome</keyword>
<accession>A0AAP0B3R8</accession>
<comment type="caution">
    <text evidence="1">The sequence shown here is derived from an EMBL/GenBank/DDBJ whole genome shotgun (WGS) entry which is preliminary data.</text>
</comment>
<organism evidence="1 2">
    <name type="scientific">Platanthera zijinensis</name>
    <dbReference type="NCBI Taxonomy" id="2320716"/>
    <lineage>
        <taxon>Eukaryota</taxon>
        <taxon>Viridiplantae</taxon>
        <taxon>Streptophyta</taxon>
        <taxon>Embryophyta</taxon>
        <taxon>Tracheophyta</taxon>
        <taxon>Spermatophyta</taxon>
        <taxon>Magnoliopsida</taxon>
        <taxon>Liliopsida</taxon>
        <taxon>Asparagales</taxon>
        <taxon>Orchidaceae</taxon>
        <taxon>Orchidoideae</taxon>
        <taxon>Orchideae</taxon>
        <taxon>Orchidinae</taxon>
        <taxon>Platanthera</taxon>
    </lineage>
</organism>
<proteinExistence type="predicted"/>
<name>A0AAP0B3R8_9ASPA</name>